<gene>
    <name evidence="1" type="ORF">DPMN_102715</name>
</gene>
<proteinExistence type="predicted"/>
<evidence type="ECO:0000313" key="2">
    <source>
        <dbReference type="Proteomes" id="UP000828390"/>
    </source>
</evidence>
<accession>A0A9D4LL52</accession>
<dbReference type="EMBL" id="JAIWYP010000003">
    <property type="protein sequence ID" value="KAH3859894.1"/>
    <property type="molecule type" value="Genomic_DNA"/>
</dbReference>
<evidence type="ECO:0000313" key="1">
    <source>
        <dbReference type="EMBL" id="KAH3859894.1"/>
    </source>
</evidence>
<protein>
    <submittedName>
        <fullName evidence="1">Uncharacterized protein</fullName>
    </submittedName>
</protein>
<reference evidence="1" key="1">
    <citation type="journal article" date="2019" name="bioRxiv">
        <title>The Genome of the Zebra Mussel, Dreissena polymorpha: A Resource for Invasive Species Research.</title>
        <authorList>
            <person name="McCartney M.A."/>
            <person name="Auch B."/>
            <person name="Kono T."/>
            <person name="Mallez S."/>
            <person name="Zhang Y."/>
            <person name="Obille A."/>
            <person name="Becker A."/>
            <person name="Abrahante J.E."/>
            <person name="Garbe J."/>
            <person name="Badalamenti J.P."/>
            <person name="Herman A."/>
            <person name="Mangelson H."/>
            <person name="Liachko I."/>
            <person name="Sullivan S."/>
            <person name="Sone E.D."/>
            <person name="Koren S."/>
            <person name="Silverstein K.A.T."/>
            <person name="Beckman K.B."/>
            <person name="Gohl D.M."/>
        </authorList>
    </citation>
    <scope>NUCLEOTIDE SEQUENCE</scope>
    <source>
        <strain evidence="1">Duluth1</strain>
        <tissue evidence="1">Whole animal</tissue>
    </source>
</reference>
<comment type="caution">
    <text evidence="1">The sequence shown here is derived from an EMBL/GenBank/DDBJ whole genome shotgun (WGS) entry which is preliminary data.</text>
</comment>
<dbReference type="Proteomes" id="UP000828390">
    <property type="component" value="Unassembled WGS sequence"/>
</dbReference>
<reference evidence="1" key="2">
    <citation type="submission" date="2020-11" db="EMBL/GenBank/DDBJ databases">
        <authorList>
            <person name="McCartney M.A."/>
            <person name="Auch B."/>
            <person name="Kono T."/>
            <person name="Mallez S."/>
            <person name="Becker A."/>
            <person name="Gohl D.M."/>
            <person name="Silverstein K.A.T."/>
            <person name="Koren S."/>
            <person name="Bechman K.B."/>
            <person name="Herman A."/>
            <person name="Abrahante J.E."/>
            <person name="Garbe J."/>
        </authorList>
    </citation>
    <scope>NUCLEOTIDE SEQUENCE</scope>
    <source>
        <strain evidence="1">Duluth1</strain>
        <tissue evidence="1">Whole animal</tissue>
    </source>
</reference>
<sequence>MNTTLAANVGALEKKQIEMESRLSDFINNASNNMNSTLAAHVGTMVKAASGTR</sequence>
<organism evidence="1 2">
    <name type="scientific">Dreissena polymorpha</name>
    <name type="common">Zebra mussel</name>
    <name type="synonym">Mytilus polymorpha</name>
    <dbReference type="NCBI Taxonomy" id="45954"/>
    <lineage>
        <taxon>Eukaryota</taxon>
        <taxon>Metazoa</taxon>
        <taxon>Spiralia</taxon>
        <taxon>Lophotrochozoa</taxon>
        <taxon>Mollusca</taxon>
        <taxon>Bivalvia</taxon>
        <taxon>Autobranchia</taxon>
        <taxon>Heteroconchia</taxon>
        <taxon>Euheterodonta</taxon>
        <taxon>Imparidentia</taxon>
        <taxon>Neoheterodontei</taxon>
        <taxon>Myida</taxon>
        <taxon>Dreissenoidea</taxon>
        <taxon>Dreissenidae</taxon>
        <taxon>Dreissena</taxon>
    </lineage>
</organism>
<dbReference type="AlphaFoldDB" id="A0A9D4LL52"/>
<name>A0A9D4LL52_DREPO</name>
<keyword evidence="2" id="KW-1185">Reference proteome</keyword>